<reference evidence="1 2" key="1">
    <citation type="submission" date="2011-07" db="EMBL/GenBank/DDBJ databases">
        <authorList>
            <person name="Harkins D.M."/>
            <person name="Madupu R."/>
            <person name="Durkin A.S."/>
            <person name="Torralba M."/>
            <person name="Methe B."/>
            <person name="Sutton G.G."/>
            <person name="Nelson K.E."/>
        </authorList>
    </citation>
    <scope>NUCLEOTIDE SEQUENCE [LARGE SCALE GENOMIC DNA]</scope>
    <source>
        <strain evidence="1 2">SK313</strain>
    </source>
</reference>
<evidence type="ECO:0000313" key="2">
    <source>
        <dbReference type="Proteomes" id="UP000005621"/>
    </source>
</evidence>
<dbReference type="Proteomes" id="UP000005621">
    <property type="component" value="Unassembled WGS sequence"/>
</dbReference>
<dbReference type="PATRIC" id="fig|1035190.4.peg.167"/>
<dbReference type="EMBL" id="AFUU01000002">
    <property type="protein sequence ID" value="EGV02409.1"/>
    <property type="molecule type" value="Genomic_DNA"/>
</dbReference>
<accession>F9Q090</accession>
<gene>
    <name evidence="1" type="ORF">HMPREF9950_0114</name>
</gene>
<evidence type="ECO:0000313" key="1">
    <source>
        <dbReference type="EMBL" id="EGV02409.1"/>
    </source>
</evidence>
<dbReference type="AlphaFoldDB" id="F9Q090"/>
<sequence>MDHSIGKAHNGSVFPEISFGEILSIIETETSEDEVYEMKKI</sequence>
<name>F9Q090_STROR</name>
<organism evidence="1 2">
    <name type="scientific">Streptococcus oralis SK313</name>
    <dbReference type="NCBI Taxonomy" id="1035190"/>
    <lineage>
        <taxon>Bacteria</taxon>
        <taxon>Bacillati</taxon>
        <taxon>Bacillota</taxon>
        <taxon>Bacilli</taxon>
        <taxon>Lactobacillales</taxon>
        <taxon>Streptococcaceae</taxon>
        <taxon>Streptococcus</taxon>
    </lineage>
</organism>
<comment type="caution">
    <text evidence="1">The sequence shown here is derived from an EMBL/GenBank/DDBJ whole genome shotgun (WGS) entry which is preliminary data.</text>
</comment>
<protein>
    <submittedName>
        <fullName evidence="1">Uncharacterized protein</fullName>
    </submittedName>
</protein>
<proteinExistence type="predicted"/>